<comment type="caution">
    <text evidence="2">The sequence shown here is derived from an EMBL/GenBank/DDBJ whole genome shotgun (WGS) entry which is preliminary data.</text>
</comment>
<dbReference type="PATRIC" id="fig|1217662.4.peg.172"/>
<name>N9BKG4_ACIJO</name>
<evidence type="ECO:0000313" key="2">
    <source>
        <dbReference type="EMBL" id="ENV74147.1"/>
    </source>
</evidence>
<organism evidence="2 3">
    <name type="scientific">Acinetobacter johnsonii ANC 3681</name>
    <dbReference type="NCBI Taxonomy" id="1217662"/>
    <lineage>
        <taxon>Bacteria</taxon>
        <taxon>Pseudomonadati</taxon>
        <taxon>Pseudomonadota</taxon>
        <taxon>Gammaproteobacteria</taxon>
        <taxon>Moraxellales</taxon>
        <taxon>Moraxellaceae</taxon>
        <taxon>Acinetobacter</taxon>
    </lineage>
</organism>
<gene>
    <name evidence="2" type="ORF">F946_00181</name>
</gene>
<dbReference type="PROSITE" id="PS50837">
    <property type="entry name" value="NACHT"/>
    <property type="match status" value="1"/>
</dbReference>
<dbReference type="SUPFAM" id="SSF52540">
    <property type="entry name" value="P-loop containing nucleoside triphosphate hydrolases"/>
    <property type="match status" value="1"/>
</dbReference>
<dbReference type="PANTHER" id="PTHR46844">
    <property type="entry name" value="SLR5058 PROTEIN"/>
    <property type="match status" value="1"/>
</dbReference>
<evidence type="ECO:0000313" key="3">
    <source>
        <dbReference type="Proteomes" id="UP000018444"/>
    </source>
</evidence>
<sequence>MDLESLSKVSDGLVDKLLKGALEVSSFFKDAYKFNLAKENYLDKISQLQYVRTLNDFEESVSLYEFYVPPHLANAKEKKVFQVRNLEDIKAHRKILISGIVGQGKSVLMRHLAISEVLEHNKIPLFYELRYLQKGQNLEHVLKQLFSEWLNIKSQKLIEYVLLTGQVTLFFDGFDEIHIDDMPKIVLGLEGLLRKYPNLNFVVSSRPENVIDSSTIFQNFQIQKLDFNAQKNIVNALLKDKKMQVAVISGIESSNIEVKDALITPLMVNLFVFIYKHEKIIPEHVKDFYDRLFDLVLRKHDNTKIDFKRDRATKLDNKSLRKILQLISYMCCKQQVFAFDESVFRRLVERAIQINKLECSVDDLIYDLTGVLCFIVREGYLFAFIHKSIPEYFAAEFIRDKGEPEKLYHEIYIKYDQYEKVAEFLRVIDEYNYNHFLLNRIYEESLSSIRSKDFLDCTYVSFVKEVPELRIIFKDYVHDYFSNYLRNNTSRHLIVDIKKNYSNIKRFSVSVISKAKNEEYEIAEQEGVFKDYFSSVSDNNIKGRIDGNALEKHLQEFSFKKIRSANMAGKFSNTLIFLNSFISDVEKNYVEIHKVLNIHQVDDYSF</sequence>
<dbReference type="InterPro" id="IPR007111">
    <property type="entry name" value="NACHT_NTPase"/>
</dbReference>
<dbReference type="EMBL" id="APPZ01000002">
    <property type="protein sequence ID" value="ENV74147.1"/>
    <property type="molecule type" value="Genomic_DNA"/>
</dbReference>
<dbReference type="AlphaFoldDB" id="N9BKG4"/>
<dbReference type="InterPro" id="IPR027417">
    <property type="entry name" value="P-loop_NTPase"/>
</dbReference>
<dbReference type="HOGENOM" id="CLU_450294_0_0_6"/>
<accession>N9BKG4</accession>
<dbReference type="GeneID" id="56337412"/>
<dbReference type="Proteomes" id="UP000018444">
    <property type="component" value="Unassembled WGS sequence"/>
</dbReference>
<feature type="domain" description="NACHT" evidence="1">
    <location>
        <begin position="93"/>
        <end position="207"/>
    </location>
</feature>
<reference evidence="2 3" key="1">
    <citation type="submission" date="2013-02" db="EMBL/GenBank/DDBJ databases">
        <title>The Genome Sequence of Acinetobacter johnsonii ANC 3681.</title>
        <authorList>
            <consortium name="The Broad Institute Genome Sequencing Platform"/>
            <consortium name="The Broad Institute Genome Sequencing Center for Infectious Disease"/>
            <person name="Cerqueira G."/>
            <person name="Feldgarden M."/>
            <person name="Courvalin P."/>
            <person name="Perichon B."/>
            <person name="Grillot-Courvalin C."/>
            <person name="Clermont D."/>
            <person name="Rocha E."/>
            <person name="Yoon E.-J."/>
            <person name="Nemec A."/>
            <person name="Walker B."/>
            <person name="Young S.K."/>
            <person name="Zeng Q."/>
            <person name="Gargeya S."/>
            <person name="Fitzgerald M."/>
            <person name="Haas B."/>
            <person name="Abouelleil A."/>
            <person name="Alvarado L."/>
            <person name="Arachchi H.M."/>
            <person name="Berlin A.M."/>
            <person name="Chapman S.B."/>
            <person name="Dewar J."/>
            <person name="Goldberg J."/>
            <person name="Griggs A."/>
            <person name="Gujja S."/>
            <person name="Hansen M."/>
            <person name="Howarth C."/>
            <person name="Imamovic A."/>
            <person name="Larimer J."/>
            <person name="McCowan C."/>
            <person name="Murphy C."/>
            <person name="Neiman D."/>
            <person name="Pearson M."/>
            <person name="Priest M."/>
            <person name="Roberts A."/>
            <person name="Saif S."/>
            <person name="Shea T."/>
            <person name="Sisk P."/>
            <person name="Sykes S."/>
            <person name="Wortman J."/>
            <person name="Nusbaum C."/>
            <person name="Birren B."/>
        </authorList>
    </citation>
    <scope>NUCLEOTIDE SEQUENCE [LARGE SCALE GENOMIC DNA]</scope>
    <source>
        <strain evidence="2 3">ANC 3681</strain>
    </source>
</reference>
<dbReference type="RefSeq" id="WP_004978013.1">
    <property type="nucleotide sequence ID" value="NZ_KB849703.1"/>
</dbReference>
<dbReference type="Pfam" id="PF05729">
    <property type="entry name" value="NACHT"/>
    <property type="match status" value="1"/>
</dbReference>
<protein>
    <recommendedName>
        <fullName evidence="1">NACHT domain-containing protein</fullName>
    </recommendedName>
</protein>
<dbReference type="PANTHER" id="PTHR46844:SF1">
    <property type="entry name" value="SLR5058 PROTEIN"/>
    <property type="match status" value="1"/>
</dbReference>
<proteinExistence type="predicted"/>
<evidence type="ECO:0000259" key="1">
    <source>
        <dbReference type="PROSITE" id="PS50837"/>
    </source>
</evidence>
<dbReference type="Gene3D" id="3.40.50.300">
    <property type="entry name" value="P-loop containing nucleotide triphosphate hydrolases"/>
    <property type="match status" value="1"/>
</dbReference>